<protein>
    <recommendedName>
        <fullName evidence="1">DUF6699 domain-containing protein</fullName>
    </recommendedName>
</protein>
<dbReference type="InterPro" id="IPR046522">
    <property type="entry name" value="DUF6699"/>
</dbReference>
<dbReference type="EMBL" id="NHYD01002412">
    <property type="protein sequence ID" value="PPQ86842.1"/>
    <property type="molecule type" value="Genomic_DNA"/>
</dbReference>
<dbReference type="OrthoDB" id="3251728at2759"/>
<feature type="domain" description="DUF6699" evidence="1">
    <location>
        <begin position="175"/>
        <end position="318"/>
    </location>
</feature>
<dbReference type="STRING" id="93625.A0A409X7V3"/>
<dbReference type="AlphaFoldDB" id="A0A409X7V3"/>
<evidence type="ECO:0000313" key="3">
    <source>
        <dbReference type="Proteomes" id="UP000283269"/>
    </source>
</evidence>
<dbReference type="Pfam" id="PF20415">
    <property type="entry name" value="DUF6699"/>
    <property type="match status" value="1"/>
</dbReference>
<evidence type="ECO:0000313" key="2">
    <source>
        <dbReference type="EMBL" id="PPQ86842.1"/>
    </source>
</evidence>
<dbReference type="Proteomes" id="UP000283269">
    <property type="component" value="Unassembled WGS sequence"/>
</dbReference>
<evidence type="ECO:0000259" key="1">
    <source>
        <dbReference type="Pfam" id="PF20415"/>
    </source>
</evidence>
<reference evidence="2 3" key="1">
    <citation type="journal article" date="2018" name="Evol. Lett.">
        <title>Horizontal gene cluster transfer increased hallucinogenic mushroom diversity.</title>
        <authorList>
            <person name="Reynolds H.T."/>
            <person name="Vijayakumar V."/>
            <person name="Gluck-Thaler E."/>
            <person name="Korotkin H.B."/>
            <person name="Matheny P.B."/>
            <person name="Slot J.C."/>
        </authorList>
    </citation>
    <scope>NUCLEOTIDE SEQUENCE [LARGE SCALE GENOMIC DNA]</scope>
    <source>
        <strain evidence="2 3">2631</strain>
    </source>
</reference>
<organism evidence="2 3">
    <name type="scientific">Psilocybe cyanescens</name>
    <dbReference type="NCBI Taxonomy" id="93625"/>
    <lineage>
        <taxon>Eukaryota</taxon>
        <taxon>Fungi</taxon>
        <taxon>Dikarya</taxon>
        <taxon>Basidiomycota</taxon>
        <taxon>Agaricomycotina</taxon>
        <taxon>Agaricomycetes</taxon>
        <taxon>Agaricomycetidae</taxon>
        <taxon>Agaricales</taxon>
        <taxon>Agaricineae</taxon>
        <taxon>Strophariaceae</taxon>
        <taxon>Psilocybe</taxon>
    </lineage>
</organism>
<name>A0A409X7V3_PSICY</name>
<gene>
    <name evidence="2" type="ORF">CVT25_012561</name>
</gene>
<proteinExistence type="predicted"/>
<comment type="caution">
    <text evidence="2">The sequence shown here is derived from an EMBL/GenBank/DDBJ whole genome shotgun (WGS) entry which is preliminary data.</text>
</comment>
<dbReference type="InParanoid" id="A0A409X7V3"/>
<sequence length="328" mass="36580">MSGPFVYVPPVNPVNYPPSPVYYRNSPYLAPFYNDPNSPFIPPLSLSANPSPYASPYHSPNTLNSPLPTVLTPNVVPFPGSSSGSAFAPESPWSRERRISWNGGAVAPSAPNSTWLQPPTYHNRTRSDASLYPFQQPVDWHSISPYVPYRADLAPQSFIHPLLNAEDRRNDLILDLSCPQFYPMRQVGNSQTVPISREELDQMAFHPQAYGAHIVCELIPDLPIDIKYRPLPGYSPIAPPLKVGDILAAIWSDMQTGISQEMWASLDEHREHMISRAYTKRCKIWTSRNYGSVRNGGVKKIDCLLGKVFFRGLVRTGDAVGTMKMIVA</sequence>
<keyword evidence="3" id="KW-1185">Reference proteome</keyword>
<accession>A0A409X7V3</accession>